<dbReference type="SUPFAM" id="SSF53067">
    <property type="entry name" value="Actin-like ATPase domain"/>
    <property type="match status" value="1"/>
</dbReference>
<dbReference type="Proteomes" id="UP000186400">
    <property type="component" value="Unassembled WGS sequence"/>
</dbReference>
<dbReference type="InterPro" id="IPR036388">
    <property type="entry name" value="WH-like_DNA-bd_sf"/>
</dbReference>
<organism evidence="2 3">
    <name type="scientific">Alkalispirochaeta americana</name>
    <dbReference type="NCBI Taxonomy" id="159291"/>
    <lineage>
        <taxon>Bacteria</taxon>
        <taxon>Pseudomonadati</taxon>
        <taxon>Spirochaetota</taxon>
        <taxon>Spirochaetia</taxon>
        <taxon>Spirochaetales</taxon>
        <taxon>Spirochaetaceae</taxon>
        <taxon>Alkalispirochaeta</taxon>
    </lineage>
</organism>
<dbReference type="InterPro" id="IPR036390">
    <property type="entry name" value="WH_DNA-bd_sf"/>
</dbReference>
<dbReference type="OrthoDB" id="369851at2"/>
<dbReference type="AlphaFoldDB" id="A0A1N6N3T6"/>
<reference evidence="2 3" key="1">
    <citation type="submission" date="2017-01" db="EMBL/GenBank/DDBJ databases">
        <authorList>
            <person name="Mah S.A."/>
            <person name="Swanson W.J."/>
            <person name="Moy G.W."/>
            <person name="Vacquier V.D."/>
        </authorList>
    </citation>
    <scope>NUCLEOTIDE SEQUENCE [LARGE SCALE GENOMIC DNA]</scope>
    <source>
        <strain evidence="2 3">ASpG1</strain>
    </source>
</reference>
<dbReference type="Pfam" id="PF13412">
    <property type="entry name" value="HTH_24"/>
    <property type="match status" value="1"/>
</dbReference>
<accession>A0A1N6N3T6</accession>
<dbReference type="InterPro" id="IPR000600">
    <property type="entry name" value="ROK"/>
</dbReference>
<dbReference type="STRING" id="159291.SAMN05920897_1015"/>
<name>A0A1N6N3T6_9SPIO</name>
<keyword evidence="2" id="KW-0418">Kinase</keyword>
<evidence type="ECO:0000313" key="2">
    <source>
        <dbReference type="EMBL" id="SIP86737.1"/>
    </source>
</evidence>
<keyword evidence="3" id="KW-1185">Reference proteome</keyword>
<dbReference type="Gene3D" id="1.10.10.10">
    <property type="entry name" value="Winged helix-like DNA-binding domain superfamily/Winged helix DNA-binding domain"/>
    <property type="match status" value="1"/>
</dbReference>
<protein>
    <submittedName>
        <fullName evidence="2">Sugar kinase of the NBD/HSP70 family, may contain an N-terminal HTH domain</fullName>
    </submittedName>
</protein>
<dbReference type="GO" id="GO:0016301">
    <property type="term" value="F:kinase activity"/>
    <property type="evidence" value="ECO:0007669"/>
    <property type="project" value="UniProtKB-KW"/>
</dbReference>
<proteinExistence type="inferred from homology"/>
<dbReference type="SUPFAM" id="SSF46785">
    <property type="entry name" value="Winged helix' DNA-binding domain"/>
    <property type="match status" value="1"/>
</dbReference>
<comment type="similarity">
    <text evidence="1">Belongs to the ROK (NagC/XylR) family.</text>
</comment>
<dbReference type="Gene3D" id="3.30.420.40">
    <property type="match status" value="2"/>
</dbReference>
<dbReference type="RefSeq" id="WP_076487253.1">
    <property type="nucleotide sequence ID" value="NZ_FTMS01000001.1"/>
</dbReference>
<dbReference type="PANTHER" id="PTHR18964">
    <property type="entry name" value="ROK (REPRESSOR, ORF, KINASE) FAMILY"/>
    <property type="match status" value="1"/>
</dbReference>
<sequence>MDHPLRSYDIRQSNEKLVLKMLFDHASISQSHIVHQTGLKAPTVYRIFSKLEKAGFIEPCRNEDVPEDMIPPERKGRRPSFYRVVSSSAYALGVDFSSLGVAVILVDFRNNVIFRENQEFAAGPDRGQILTVIEKMIRRALDKTGIATEAILGIALAAPGVVNTEEGFVQEYPRITDLERFPLREHFGAIFGVPVFVHNNAAVIASSAFRYGAARNSGSLLALLVRSGIGGALINQGQIFLSGASTALEVGRTTLEVGSWDDLAKDRRPLEARVAEIPLLQRLQERFPLSSWTEAGQGLSLEEVEDVLQEEQLLFGAALRNMVHLLNPEALLVMSRFRLLSDFLARAAERAVPHKKVISLVYDPVQACYGATDIVFQQFFRVIPGE</sequence>
<evidence type="ECO:0000256" key="1">
    <source>
        <dbReference type="ARBA" id="ARBA00006479"/>
    </source>
</evidence>
<keyword evidence="2" id="KW-0808">Transferase</keyword>
<gene>
    <name evidence="2" type="ORF">SAMN05920897_1015</name>
</gene>
<dbReference type="PANTHER" id="PTHR18964:SF149">
    <property type="entry name" value="BIFUNCTIONAL UDP-N-ACETYLGLUCOSAMINE 2-EPIMERASE_N-ACETYLMANNOSAMINE KINASE"/>
    <property type="match status" value="1"/>
</dbReference>
<dbReference type="InterPro" id="IPR043129">
    <property type="entry name" value="ATPase_NBD"/>
</dbReference>
<dbReference type="Pfam" id="PF00480">
    <property type="entry name" value="ROK"/>
    <property type="match status" value="1"/>
</dbReference>
<dbReference type="EMBL" id="FTMS01000001">
    <property type="protein sequence ID" value="SIP86737.1"/>
    <property type="molecule type" value="Genomic_DNA"/>
</dbReference>
<evidence type="ECO:0000313" key="3">
    <source>
        <dbReference type="Proteomes" id="UP000186400"/>
    </source>
</evidence>